<dbReference type="AlphaFoldDB" id="A0A2J8QDL9"/>
<dbReference type="EMBL" id="NBAG03000046">
    <property type="protein sequence ID" value="PNI94364.1"/>
    <property type="molecule type" value="Genomic_DNA"/>
</dbReference>
<protein>
    <submittedName>
        <fullName evidence="2">RMDN3 isoform 4</fullName>
    </submittedName>
</protein>
<evidence type="ECO:0000313" key="2">
    <source>
        <dbReference type="EMBL" id="PNI94364.1"/>
    </source>
</evidence>
<reference evidence="2 3" key="1">
    <citation type="submission" date="2017-12" db="EMBL/GenBank/DDBJ databases">
        <title>High-resolution comparative analysis of great ape genomes.</title>
        <authorList>
            <person name="Pollen A."/>
            <person name="Hastie A."/>
            <person name="Hormozdiari F."/>
            <person name="Dougherty M."/>
            <person name="Liu R."/>
            <person name="Chaisson M."/>
            <person name="Hoppe E."/>
            <person name="Hill C."/>
            <person name="Pang A."/>
            <person name="Hillier L."/>
            <person name="Baker C."/>
            <person name="Armstrong J."/>
            <person name="Shendure J."/>
            <person name="Paten B."/>
            <person name="Wilson R."/>
            <person name="Chao H."/>
            <person name="Schneider V."/>
            <person name="Ventura M."/>
            <person name="Kronenberg Z."/>
            <person name="Murali S."/>
            <person name="Gordon D."/>
            <person name="Cantsilieris S."/>
            <person name="Munson K."/>
            <person name="Nelson B."/>
            <person name="Raja A."/>
            <person name="Underwood J."/>
            <person name="Diekhans M."/>
            <person name="Fiddes I."/>
            <person name="Haussler D."/>
            <person name="Eichler E."/>
        </authorList>
    </citation>
    <scope>NUCLEOTIDE SEQUENCE [LARGE SCALE GENOMIC DNA]</scope>
    <source>
        <strain evidence="2">Yerkes chimp pedigree #C0471</strain>
    </source>
</reference>
<evidence type="ECO:0000313" key="3">
    <source>
        <dbReference type="Proteomes" id="UP000236370"/>
    </source>
</evidence>
<name>A0A2J8QDL9_PANTR</name>
<evidence type="ECO:0000256" key="1">
    <source>
        <dbReference type="SAM" id="MobiDB-lite"/>
    </source>
</evidence>
<comment type="caution">
    <text evidence="2">The sequence shown here is derived from an EMBL/GenBank/DDBJ whole genome shotgun (WGS) entry which is preliminary data.</text>
</comment>
<organism evidence="2 3">
    <name type="scientific">Pan troglodytes</name>
    <name type="common">Chimpanzee</name>
    <dbReference type="NCBI Taxonomy" id="9598"/>
    <lineage>
        <taxon>Eukaryota</taxon>
        <taxon>Metazoa</taxon>
        <taxon>Chordata</taxon>
        <taxon>Craniata</taxon>
        <taxon>Vertebrata</taxon>
        <taxon>Euteleostomi</taxon>
        <taxon>Mammalia</taxon>
        <taxon>Eutheria</taxon>
        <taxon>Euarchontoglires</taxon>
        <taxon>Primates</taxon>
        <taxon>Haplorrhini</taxon>
        <taxon>Catarrhini</taxon>
        <taxon>Hominidae</taxon>
        <taxon>Pan</taxon>
    </lineage>
</organism>
<gene>
    <name evidence="2" type="ORF">CK820_G0033503</name>
</gene>
<sequence length="116" mass="11447">MSRLGALGGARAGLGLLLGLYADFRSRTPRDAPAGCPRWGWRCLSAAQPSTGRTGEGAGPPGLCADQPCGAAAGGGGAEKQPARACGGDCWGGPMPHGREPESGSAAKVSVCPGEE</sequence>
<accession>A0A2J8QDL9</accession>
<feature type="region of interest" description="Disordered" evidence="1">
    <location>
        <begin position="71"/>
        <end position="116"/>
    </location>
</feature>
<proteinExistence type="predicted"/>
<dbReference type="Proteomes" id="UP000236370">
    <property type="component" value="Unassembled WGS sequence"/>
</dbReference>